<organism evidence="1 2">
    <name type="scientific">Streptosporangium nondiastaticum</name>
    <dbReference type="NCBI Taxonomy" id="35764"/>
    <lineage>
        <taxon>Bacteria</taxon>
        <taxon>Bacillati</taxon>
        <taxon>Actinomycetota</taxon>
        <taxon>Actinomycetes</taxon>
        <taxon>Streptosporangiales</taxon>
        <taxon>Streptosporangiaceae</taxon>
        <taxon>Streptosporangium</taxon>
    </lineage>
</organism>
<dbReference type="AlphaFoldDB" id="A0A9X7JUL8"/>
<dbReference type="OrthoDB" id="4218283at2"/>
<gene>
    <name evidence="1" type="ORF">B7P34_03760</name>
</gene>
<accession>A0A9X7JUL8</accession>
<name>A0A9X7JUL8_9ACTN</name>
<dbReference type="RefSeq" id="WP_106674326.1">
    <property type="nucleotide sequence ID" value="NZ_PXWG01000004.1"/>
</dbReference>
<evidence type="ECO:0000313" key="2">
    <source>
        <dbReference type="Proteomes" id="UP000242427"/>
    </source>
</evidence>
<comment type="caution">
    <text evidence="1">The sequence shown here is derived from an EMBL/GenBank/DDBJ whole genome shotgun (WGS) entry which is preliminary data.</text>
</comment>
<dbReference type="EMBL" id="PXWG01000004">
    <property type="protein sequence ID" value="PSJ30122.1"/>
    <property type="molecule type" value="Genomic_DNA"/>
</dbReference>
<dbReference type="Proteomes" id="UP000242427">
    <property type="component" value="Unassembled WGS sequence"/>
</dbReference>
<evidence type="ECO:0000313" key="1">
    <source>
        <dbReference type="EMBL" id="PSJ30122.1"/>
    </source>
</evidence>
<proteinExistence type="predicted"/>
<protein>
    <submittedName>
        <fullName evidence="1">Uncharacterized protein</fullName>
    </submittedName>
</protein>
<keyword evidence="2" id="KW-1185">Reference proteome</keyword>
<sequence length="122" mass="12564">MAAPIEFDVTYVPDPPVVTVKATGITDTALTVKVTDLDLQQVEFHPKTPLSDVLSGLANDLARAAPPIVKDKVTALSPDIPIGKPIGCDIPVGDATVHVKLASPELGSHGGMLMISGTADVS</sequence>
<reference evidence="1 2" key="1">
    <citation type="submission" date="2018-03" db="EMBL/GenBank/DDBJ databases">
        <title>Chitinolytic properties of Streptosporangium nondiastaticum TBG75A20.</title>
        <authorList>
            <person name="Gayathri V."/>
            <person name="Shiburaj S."/>
        </authorList>
    </citation>
    <scope>NUCLEOTIDE SEQUENCE [LARGE SCALE GENOMIC DNA]</scope>
    <source>
        <strain evidence="1 2">TBG75A20</strain>
    </source>
</reference>